<dbReference type="PANTHER" id="PTHR43711:SF1">
    <property type="entry name" value="HISTIDINE KINASE 1"/>
    <property type="match status" value="1"/>
</dbReference>
<feature type="compositionally biased region" description="Basic and acidic residues" evidence="6">
    <location>
        <begin position="354"/>
        <end position="381"/>
    </location>
</feature>
<dbReference type="InterPro" id="IPR036890">
    <property type="entry name" value="HATPase_C_sf"/>
</dbReference>
<dbReference type="PANTHER" id="PTHR43711">
    <property type="entry name" value="TWO-COMPONENT HISTIDINE KINASE"/>
    <property type="match status" value="1"/>
</dbReference>
<dbReference type="Pfam" id="PF13188">
    <property type="entry name" value="PAS_8"/>
    <property type="match status" value="1"/>
</dbReference>
<dbReference type="AlphaFoldDB" id="A0A3B0U9F8"/>
<feature type="compositionally biased region" description="Basic and acidic residues" evidence="6">
    <location>
        <begin position="410"/>
        <end position="421"/>
    </location>
</feature>
<dbReference type="EMBL" id="UOEO01000159">
    <property type="protein sequence ID" value="VAW21169.1"/>
    <property type="molecule type" value="Genomic_DNA"/>
</dbReference>
<dbReference type="InterPro" id="IPR003661">
    <property type="entry name" value="HisK_dim/P_dom"/>
</dbReference>
<keyword evidence="4" id="KW-0418">Kinase</keyword>
<feature type="region of interest" description="Disordered" evidence="6">
    <location>
        <begin position="131"/>
        <end position="185"/>
    </location>
</feature>
<dbReference type="SMART" id="SM00388">
    <property type="entry name" value="HisKA"/>
    <property type="match status" value="1"/>
</dbReference>
<evidence type="ECO:0000256" key="4">
    <source>
        <dbReference type="ARBA" id="ARBA00022777"/>
    </source>
</evidence>
<dbReference type="InterPro" id="IPR000014">
    <property type="entry name" value="PAS"/>
</dbReference>
<dbReference type="SMART" id="SM00091">
    <property type="entry name" value="PAS"/>
    <property type="match status" value="2"/>
</dbReference>
<evidence type="ECO:0000259" key="7">
    <source>
        <dbReference type="PROSITE" id="PS50109"/>
    </source>
</evidence>
<sequence>MHNDWIKTQAGQNIIGQFDERRPAWLWSGDGRVLLWQNHAGRLFMAKQKKDRIKLTKQAVPIKGQVRRLLRLGLIGLSSLARVQFLVGNKPVSATCSCTPVVLENNKPGLLIVGVDPIEAEIFENANLDEIENKENKEDENDRKDFEKNQQLVSEKSGDRQTKQSEAQAEIVAKETVKPDQPGQLSNLLDRLANKSQLFDPLAASDEIIPDELKQALQNKKAADTDSFIPGTTGREGILDDEKEAGSEKEETGGLIKEQPEQQETIWRVRGAGFTPIKQYKNGNEAGESAAKKDLTASDQPAGARQQDTAGAKQQDPAGAKQEDPAGAKQQDPVGASQEDPAGTEQKNQSAADAGKETIVKQEQVSQDKADKKDKPGKSEDASDSTPEVESGQTSKPTKEDRVANYNFEELSRILKNRLNDETSGTRPRQSESKPETKPGQSGGKTLNLSEEMLVLNRLPIGILIFKDQKILFANRAFAALMGSSSISRLHESGLGELFPQIGDADTPVGPVVSLVKLDGKQVLVDARLQTINWQGTSALMLSANEKNRVFDGEESIKLFTRSLAENKHQGYFETNQAGIIDMISQDGEKLLGQSASELGGSAISRLFDGDNLLRFQDFLRQKAQFAGAARPHIELDCAQKNLELEIFSQGRAGIVTGYFGIIRPKNNGKKTEQDTDSAGSDETGANSQLLARLSRGIRRPLNTILGFSELIYSEAFGALGNPRYNEYARDIKSAGGEIARLVDEMDEYSRLKSENFVPDSADFDLRQLLDECLRLVRVAANKRRVFVRSAVSETLPAICADRASMRQAILNLLASAIDQTPAGGKVILSAQIEDDGSVGVHVRDSAQNRNTGSERFVVFSESNSRRGEKLVPMKSSMGLALTRSLLAVNDCALHVDPSVGAGTLMSLTIPAVLFSKQD</sequence>
<proteinExistence type="predicted"/>
<organism evidence="8">
    <name type="scientific">hydrothermal vent metagenome</name>
    <dbReference type="NCBI Taxonomy" id="652676"/>
    <lineage>
        <taxon>unclassified sequences</taxon>
        <taxon>metagenomes</taxon>
        <taxon>ecological metagenomes</taxon>
    </lineage>
</organism>
<evidence type="ECO:0000256" key="3">
    <source>
        <dbReference type="ARBA" id="ARBA00022679"/>
    </source>
</evidence>
<dbReference type="SUPFAM" id="SSF55874">
    <property type="entry name" value="ATPase domain of HSP90 chaperone/DNA topoisomerase II/histidine kinase"/>
    <property type="match status" value="1"/>
</dbReference>
<feature type="compositionally biased region" description="Basic and acidic residues" evidence="6">
    <location>
        <begin position="237"/>
        <end position="252"/>
    </location>
</feature>
<dbReference type="SUPFAM" id="SSF47384">
    <property type="entry name" value="Homodimeric domain of signal transducing histidine kinase"/>
    <property type="match status" value="1"/>
</dbReference>
<comment type="catalytic activity">
    <reaction evidence="1">
        <text>ATP + protein L-histidine = ADP + protein N-phospho-L-histidine.</text>
        <dbReference type="EC" id="2.7.13.3"/>
    </reaction>
</comment>
<keyword evidence="3" id="KW-0808">Transferase</keyword>
<name>A0A3B0U9F8_9ZZZZ</name>
<evidence type="ECO:0000256" key="6">
    <source>
        <dbReference type="SAM" id="MobiDB-lite"/>
    </source>
</evidence>
<reference evidence="8" key="1">
    <citation type="submission" date="2018-06" db="EMBL/GenBank/DDBJ databases">
        <authorList>
            <person name="Zhirakovskaya E."/>
        </authorList>
    </citation>
    <scope>NUCLEOTIDE SEQUENCE</scope>
</reference>
<gene>
    <name evidence="8" type="ORF">MNBD_ALPHA12-2082</name>
</gene>
<dbReference type="InterPro" id="IPR036097">
    <property type="entry name" value="HisK_dim/P_sf"/>
</dbReference>
<feature type="compositionally biased region" description="Polar residues" evidence="6">
    <location>
        <begin position="384"/>
        <end position="396"/>
    </location>
</feature>
<dbReference type="CDD" id="cd00082">
    <property type="entry name" value="HisKA"/>
    <property type="match status" value="1"/>
</dbReference>
<accession>A0A3B0U9F8</accession>
<dbReference type="InterPro" id="IPR005467">
    <property type="entry name" value="His_kinase_dom"/>
</dbReference>
<feature type="region of interest" description="Disordered" evidence="6">
    <location>
        <begin position="220"/>
        <end position="446"/>
    </location>
</feature>
<dbReference type="Gene3D" id="3.30.565.10">
    <property type="entry name" value="Histidine kinase-like ATPase, C-terminal domain"/>
    <property type="match status" value="1"/>
</dbReference>
<evidence type="ECO:0000313" key="8">
    <source>
        <dbReference type="EMBL" id="VAW21169.1"/>
    </source>
</evidence>
<protein>
    <recommendedName>
        <fullName evidence="2">histidine kinase</fullName>
        <ecNumber evidence="2">2.7.13.3</ecNumber>
    </recommendedName>
</protein>
<feature type="compositionally biased region" description="Basic and acidic residues" evidence="6">
    <location>
        <begin position="131"/>
        <end position="148"/>
    </location>
</feature>
<evidence type="ECO:0000256" key="2">
    <source>
        <dbReference type="ARBA" id="ARBA00012438"/>
    </source>
</evidence>
<dbReference type="EC" id="2.7.13.3" evidence="2"/>
<evidence type="ECO:0000256" key="5">
    <source>
        <dbReference type="ARBA" id="ARBA00023012"/>
    </source>
</evidence>
<dbReference type="Gene3D" id="1.10.287.130">
    <property type="match status" value="1"/>
</dbReference>
<dbReference type="PROSITE" id="PS50109">
    <property type="entry name" value="HIS_KIN"/>
    <property type="match status" value="1"/>
</dbReference>
<dbReference type="InterPro" id="IPR050736">
    <property type="entry name" value="Sensor_HK_Regulatory"/>
</dbReference>
<dbReference type="GO" id="GO:0000155">
    <property type="term" value="F:phosphorelay sensor kinase activity"/>
    <property type="evidence" value="ECO:0007669"/>
    <property type="project" value="InterPro"/>
</dbReference>
<evidence type="ECO:0000256" key="1">
    <source>
        <dbReference type="ARBA" id="ARBA00000085"/>
    </source>
</evidence>
<dbReference type="CDD" id="cd00130">
    <property type="entry name" value="PAS"/>
    <property type="match status" value="1"/>
</dbReference>
<dbReference type="Pfam" id="PF00512">
    <property type="entry name" value="HisKA"/>
    <property type="match status" value="1"/>
</dbReference>
<keyword evidence="5" id="KW-0902">Two-component regulatory system</keyword>
<feature type="domain" description="Histidine kinase" evidence="7">
    <location>
        <begin position="693"/>
        <end position="914"/>
    </location>
</feature>